<evidence type="ECO:0000313" key="2">
    <source>
        <dbReference type="EMBL" id="MCW3488024.1"/>
    </source>
</evidence>
<keyword evidence="1" id="KW-0732">Signal</keyword>
<dbReference type="EMBL" id="JAPDNS010000002">
    <property type="protein sequence ID" value="MCW3488024.1"/>
    <property type="molecule type" value="Genomic_DNA"/>
</dbReference>
<dbReference type="RefSeq" id="WP_264734832.1">
    <property type="nucleotide sequence ID" value="NZ_JAPDNR010000001.1"/>
</dbReference>
<evidence type="ECO:0000256" key="1">
    <source>
        <dbReference type="SAM" id="SignalP"/>
    </source>
</evidence>
<evidence type="ECO:0000313" key="3">
    <source>
        <dbReference type="Proteomes" id="UP001207742"/>
    </source>
</evidence>
<proteinExistence type="predicted"/>
<protein>
    <submittedName>
        <fullName evidence="2">Uncharacterized protein</fullName>
    </submittedName>
</protein>
<keyword evidence="3" id="KW-1185">Reference proteome</keyword>
<name>A0ABT3IVQ5_9BACT</name>
<organism evidence="2 3">
    <name type="scientific">Chitinophaga nivalis</name>
    <dbReference type="NCBI Taxonomy" id="2991709"/>
    <lineage>
        <taxon>Bacteria</taxon>
        <taxon>Pseudomonadati</taxon>
        <taxon>Bacteroidota</taxon>
        <taxon>Chitinophagia</taxon>
        <taxon>Chitinophagales</taxon>
        <taxon>Chitinophagaceae</taxon>
        <taxon>Chitinophaga</taxon>
    </lineage>
</organism>
<reference evidence="2 3" key="1">
    <citation type="submission" date="2022-10" db="EMBL/GenBank/DDBJ databases">
        <title>Chitinophaga nivalis PC15 sp. nov., isolated from Pyeongchang county, South Korea.</title>
        <authorList>
            <person name="Trinh H.N."/>
        </authorList>
    </citation>
    <scope>NUCLEOTIDE SEQUENCE [LARGE SCALE GENOMIC DNA]</scope>
    <source>
        <strain evidence="2 3">PC14</strain>
    </source>
</reference>
<comment type="caution">
    <text evidence="2">The sequence shown here is derived from an EMBL/GenBank/DDBJ whole genome shotgun (WGS) entry which is preliminary data.</text>
</comment>
<feature type="signal peptide" evidence="1">
    <location>
        <begin position="1"/>
        <end position="25"/>
    </location>
</feature>
<dbReference type="Proteomes" id="UP001207742">
    <property type="component" value="Unassembled WGS sequence"/>
</dbReference>
<accession>A0ABT3IVQ5</accession>
<gene>
    <name evidence="2" type="ORF">OL497_29295</name>
</gene>
<sequence>MKFIYTATPAYILFIASFFCSSCQQETTPPYMDCPQAVISVTVQGSTQPLHLASATIFRSETDTGGTKYLGIEALSDSLRVALNIVDAPYDEANLVNDSLHLKTYQFTTASSHNNATVVASIRNGNGYDLLSTDTASITITQVNVKRKTISGYFYFAAGGRTITGSGKFQNACYLSLP</sequence>
<feature type="chain" id="PRO_5046153955" evidence="1">
    <location>
        <begin position="26"/>
        <end position="178"/>
    </location>
</feature>